<gene>
    <name evidence="14" type="ORF">ACJDUG_01810</name>
</gene>
<dbReference type="PANTHER" id="PTHR43099">
    <property type="entry name" value="UPF0053 PROTEIN YRKA"/>
    <property type="match status" value="1"/>
</dbReference>
<evidence type="ECO:0000256" key="10">
    <source>
        <dbReference type="PROSITE-ProRule" id="PRU01193"/>
    </source>
</evidence>
<dbReference type="SMART" id="SM01091">
    <property type="entry name" value="CorC_HlyC"/>
    <property type="match status" value="1"/>
</dbReference>
<dbReference type="PROSITE" id="PS51371">
    <property type="entry name" value="CBS"/>
    <property type="match status" value="2"/>
</dbReference>
<dbReference type="Proteomes" id="UP001623591">
    <property type="component" value="Unassembled WGS sequence"/>
</dbReference>
<evidence type="ECO:0000256" key="8">
    <source>
        <dbReference type="ARBA" id="ARBA00023136"/>
    </source>
</evidence>
<dbReference type="SUPFAM" id="SSF56176">
    <property type="entry name" value="FAD-binding/transporter-associated domain-like"/>
    <property type="match status" value="1"/>
</dbReference>
<evidence type="ECO:0000256" key="1">
    <source>
        <dbReference type="ARBA" id="ARBA00004651"/>
    </source>
</evidence>
<evidence type="ECO:0000259" key="12">
    <source>
        <dbReference type="PROSITE" id="PS51371"/>
    </source>
</evidence>
<dbReference type="Gene3D" id="3.10.580.10">
    <property type="entry name" value="CBS-domain"/>
    <property type="match status" value="1"/>
</dbReference>
<dbReference type="InterPro" id="IPR005170">
    <property type="entry name" value="Transptr-assoc_dom"/>
</dbReference>
<feature type="domain" description="CNNM transmembrane" evidence="13">
    <location>
        <begin position="6"/>
        <end position="206"/>
    </location>
</feature>
<feature type="transmembrane region" description="Helical" evidence="11">
    <location>
        <begin position="66"/>
        <end position="88"/>
    </location>
</feature>
<keyword evidence="5" id="KW-0677">Repeat</keyword>
<sequence length="439" mass="49436">MKTEPDPANITSQLILIAILTLINAFFSAAEMAIVSLNKNKIKVLDEEGDKKAKLLLKLMEEPTKFLSTVQVGITLAGFFSSASAATGISKSLSFYLNRLNIPYSEQIALVGVTVVLSYITLVFGELFPKRVALQKSEALAMAVVKPIMFVSKIAVPFVKLLSASTNILVRLTGLEIEGLDEKVSKEEIRSMVEAGQENGVINETEVEMINSIFEFDDKLASEVMTPRTEVYLINIDTPLKEYLDELIEERYSRVPVYEGDTDNIIGILYMKDFYAEARKNGFDSVDIRSILHPPYFVPETKNIDELFKELQASKKHMAVLIDEYGGFSGIVSIEDLIEEVMGNIEDEYDDDEPEIKRIDTNTSIVDGMLSIDDFNDYFDVNIESDDYDTIGGFLIDLLGRIPEGAEENNIEYEKLIFRILEVKEKRIEKIKVYVQKDS</sequence>
<evidence type="ECO:0000256" key="11">
    <source>
        <dbReference type="SAM" id="Phobius"/>
    </source>
</evidence>
<dbReference type="InterPro" id="IPR000644">
    <property type="entry name" value="CBS_dom"/>
</dbReference>
<accession>A0ABW8SZZ9</accession>
<dbReference type="Pfam" id="PF03471">
    <property type="entry name" value="CorC_HlyC"/>
    <property type="match status" value="1"/>
</dbReference>
<evidence type="ECO:0000256" key="9">
    <source>
        <dbReference type="PROSITE-ProRule" id="PRU00703"/>
    </source>
</evidence>
<comment type="caution">
    <text evidence="14">The sequence shown here is derived from an EMBL/GenBank/DDBJ whole genome shotgun (WGS) entry which is preliminary data.</text>
</comment>
<evidence type="ECO:0000259" key="13">
    <source>
        <dbReference type="PROSITE" id="PS51846"/>
    </source>
</evidence>
<comment type="subcellular location">
    <subcellularLocation>
        <location evidence="1">Cell membrane</location>
        <topology evidence="1">Multi-pass membrane protein</topology>
    </subcellularLocation>
</comment>
<evidence type="ECO:0000313" key="15">
    <source>
        <dbReference type="Proteomes" id="UP001623591"/>
    </source>
</evidence>
<evidence type="ECO:0000256" key="7">
    <source>
        <dbReference type="ARBA" id="ARBA00023122"/>
    </source>
</evidence>
<dbReference type="SMART" id="SM00116">
    <property type="entry name" value="CBS"/>
    <property type="match status" value="2"/>
</dbReference>
<dbReference type="SUPFAM" id="SSF54631">
    <property type="entry name" value="CBS-domain pair"/>
    <property type="match status" value="1"/>
</dbReference>
<keyword evidence="4 10" id="KW-0812">Transmembrane</keyword>
<dbReference type="Pfam" id="PF01595">
    <property type="entry name" value="CNNM"/>
    <property type="match status" value="1"/>
</dbReference>
<evidence type="ECO:0000256" key="5">
    <source>
        <dbReference type="ARBA" id="ARBA00022737"/>
    </source>
</evidence>
<dbReference type="PANTHER" id="PTHR43099:SF2">
    <property type="entry name" value="UPF0053 PROTEIN YRKA"/>
    <property type="match status" value="1"/>
</dbReference>
<dbReference type="InterPro" id="IPR046342">
    <property type="entry name" value="CBS_dom_sf"/>
</dbReference>
<keyword evidence="3" id="KW-1003">Cell membrane</keyword>
<protein>
    <submittedName>
        <fullName evidence="14">Hemolysin family protein</fullName>
    </submittedName>
</protein>
<dbReference type="Gene3D" id="3.30.465.10">
    <property type="match status" value="1"/>
</dbReference>
<evidence type="ECO:0000313" key="14">
    <source>
        <dbReference type="EMBL" id="MFL0245711.1"/>
    </source>
</evidence>
<dbReference type="InterPro" id="IPR016169">
    <property type="entry name" value="FAD-bd_PCMH_sub2"/>
</dbReference>
<dbReference type="Pfam" id="PF00571">
    <property type="entry name" value="CBS"/>
    <property type="match status" value="2"/>
</dbReference>
<feature type="transmembrane region" description="Helical" evidence="11">
    <location>
        <begin position="12"/>
        <end position="35"/>
    </location>
</feature>
<feature type="transmembrane region" description="Helical" evidence="11">
    <location>
        <begin position="140"/>
        <end position="159"/>
    </location>
</feature>
<dbReference type="CDD" id="cd04590">
    <property type="entry name" value="CBS_pair_CorC_HlyC_assoc"/>
    <property type="match status" value="1"/>
</dbReference>
<feature type="transmembrane region" description="Helical" evidence="11">
    <location>
        <begin position="108"/>
        <end position="128"/>
    </location>
</feature>
<keyword evidence="8 10" id="KW-0472">Membrane</keyword>
<dbReference type="InterPro" id="IPR036318">
    <property type="entry name" value="FAD-bd_PCMH-like_sf"/>
</dbReference>
<dbReference type="InterPro" id="IPR002550">
    <property type="entry name" value="CNNM"/>
</dbReference>
<dbReference type="InterPro" id="IPR051676">
    <property type="entry name" value="UPF0053_domain"/>
</dbReference>
<name>A0ABW8SZZ9_9CLOT</name>
<dbReference type="PROSITE" id="PS51846">
    <property type="entry name" value="CNNM"/>
    <property type="match status" value="1"/>
</dbReference>
<proteinExistence type="inferred from homology"/>
<comment type="similarity">
    <text evidence="2">Belongs to the UPF0053 family.</text>
</comment>
<feature type="domain" description="CBS" evidence="12">
    <location>
        <begin position="225"/>
        <end position="285"/>
    </location>
</feature>
<evidence type="ECO:0000256" key="3">
    <source>
        <dbReference type="ARBA" id="ARBA00022475"/>
    </source>
</evidence>
<keyword evidence="7 9" id="KW-0129">CBS domain</keyword>
<evidence type="ECO:0000256" key="4">
    <source>
        <dbReference type="ARBA" id="ARBA00022692"/>
    </source>
</evidence>
<keyword evidence="15" id="KW-1185">Reference proteome</keyword>
<keyword evidence="6 10" id="KW-1133">Transmembrane helix</keyword>
<reference evidence="14 15" key="1">
    <citation type="submission" date="2024-11" db="EMBL/GenBank/DDBJ databases">
        <authorList>
            <person name="Heng Y.C."/>
            <person name="Lim A.C.H."/>
            <person name="Lee J.K.Y."/>
            <person name="Kittelmann S."/>
        </authorList>
    </citation>
    <scope>NUCLEOTIDE SEQUENCE [LARGE SCALE GENOMIC DNA]</scope>
    <source>
        <strain evidence="14 15">WILCCON 0185</strain>
    </source>
</reference>
<evidence type="ECO:0000256" key="6">
    <source>
        <dbReference type="ARBA" id="ARBA00022989"/>
    </source>
</evidence>
<feature type="domain" description="CBS" evidence="12">
    <location>
        <begin position="291"/>
        <end position="348"/>
    </location>
</feature>
<evidence type="ECO:0000256" key="2">
    <source>
        <dbReference type="ARBA" id="ARBA00006337"/>
    </source>
</evidence>
<dbReference type="RefSeq" id="WP_406768164.1">
    <property type="nucleotide sequence ID" value="NZ_JBJHZZ010000001.1"/>
</dbReference>
<dbReference type="EMBL" id="JBJHZZ010000001">
    <property type="protein sequence ID" value="MFL0245711.1"/>
    <property type="molecule type" value="Genomic_DNA"/>
</dbReference>
<organism evidence="14 15">
    <name type="scientific">Candidatus Clostridium stratigraminis</name>
    <dbReference type="NCBI Taxonomy" id="3381661"/>
    <lineage>
        <taxon>Bacteria</taxon>
        <taxon>Bacillati</taxon>
        <taxon>Bacillota</taxon>
        <taxon>Clostridia</taxon>
        <taxon>Eubacteriales</taxon>
        <taxon>Clostridiaceae</taxon>
        <taxon>Clostridium</taxon>
    </lineage>
</organism>
<dbReference type="InterPro" id="IPR044751">
    <property type="entry name" value="Ion_transp-like_CBS"/>
</dbReference>